<comment type="caution">
    <text evidence="2">The sequence shown here is derived from an EMBL/GenBank/DDBJ whole genome shotgun (WGS) entry which is preliminary data.</text>
</comment>
<protein>
    <submittedName>
        <fullName evidence="2">Uncharacterized protein</fullName>
    </submittedName>
</protein>
<accession>A0AAV2BAM9</accession>
<name>A0AAV2BAM9_9ARAC</name>
<gene>
    <name evidence="2" type="ORF">LARSCL_LOCUS17927</name>
</gene>
<feature type="transmembrane region" description="Helical" evidence="1">
    <location>
        <begin position="115"/>
        <end position="139"/>
    </location>
</feature>
<proteinExistence type="predicted"/>
<evidence type="ECO:0000313" key="3">
    <source>
        <dbReference type="Proteomes" id="UP001497382"/>
    </source>
</evidence>
<keyword evidence="3" id="KW-1185">Reference proteome</keyword>
<sequence>MNERRNTNTDRRIRTTRYLFSQTQLYVNTCNIRACLPQKKEAVISDLVVFDCFPHLSVRDGSLGGLCKLLIRCKRFNGYLRGVFFEIKEYKPGQSAPTGASLDALSDSNAELPRLLLVVVSVVGSLLLALNIVLVICFIKRRKNRNSNARGSPKALTQTTTPDSLMYTPSKYQQSINGEAICQVDDKDSYQEEILMKELFEAKKQVSEKCIPGYQTARPYDLTQSRKKDNCPDILKNRGMDHVSLQSVPLSTTLSSSDVITTLSDDSRYSRRVLLPDDPASLCHTRQTDSPPGSCVLGSVGSHLV</sequence>
<evidence type="ECO:0000256" key="1">
    <source>
        <dbReference type="SAM" id="Phobius"/>
    </source>
</evidence>
<dbReference type="AlphaFoldDB" id="A0AAV2BAM9"/>
<reference evidence="2 3" key="1">
    <citation type="submission" date="2024-04" db="EMBL/GenBank/DDBJ databases">
        <authorList>
            <person name="Rising A."/>
            <person name="Reimegard J."/>
            <person name="Sonavane S."/>
            <person name="Akerstrom W."/>
            <person name="Nylinder S."/>
            <person name="Hedman E."/>
            <person name="Kallberg Y."/>
        </authorList>
    </citation>
    <scope>NUCLEOTIDE SEQUENCE [LARGE SCALE GENOMIC DNA]</scope>
</reference>
<evidence type="ECO:0000313" key="2">
    <source>
        <dbReference type="EMBL" id="CAL1292937.1"/>
    </source>
</evidence>
<dbReference type="Proteomes" id="UP001497382">
    <property type="component" value="Unassembled WGS sequence"/>
</dbReference>
<dbReference type="EMBL" id="CAXIEN010000317">
    <property type="protein sequence ID" value="CAL1292937.1"/>
    <property type="molecule type" value="Genomic_DNA"/>
</dbReference>
<keyword evidence="1" id="KW-0472">Membrane</keyword>
<keyword evidence="1" id="KW-0812">Transmembrane</keyword>
<keyword evidence="1" id="KW-1133">Transmembrane helix</keyword>
<organism evidence="2 3">
    <name type="scientific">Larinioides sclopetarius</name>
    <dbReference type="NCBI Taxonomy" id="280406"/>
    <lineage>
        <taxon>Eukaryota</taxon>
        <taxon>Metazoa</taxon>
        <taxon>Ecdysozoa</taxon>
        <taxon>Arthropoda</taxon>
        <taxon>Chelicerata</taxon>
        <taxon>Arachnida</taxon>
        <taxon>Araneae</taxon>
        <taxon>Araneomorphae</taxon>
        <taxon>Entelegynae</taxon>
        <taxon>Araneoidea</taxon>
        <taxon>Araneidae</taxon>
        <taxon>Larinioides</taxon>
    </lineage>
</organism>